<sequence>MIRYLLLFEVVELHRQIIEQSGGALGIRDLGALESALAQPRMTFGGQELYPTLVDKASAIGFSLVMNHPFIDGNKRIGHAAMEVFLVMNGLEIDASFDEQEVIILSLASGKLKRKAFTQWLKNHVKVI</sequence>
<feature type="domain" description="Fido" evidence="1">
    <location>
        <begin position="5"/>
        <end position="123"/>
    </location>
</feature>
<evidence type="ECO:0000259" key="1">
    <source>
        <dbReference type="PROSITE" id="PS51459"/>
    </source>
</evidence>
<dbReference type="InterPro" id="IPR003812">
    <property type="entry name" value="Fido"/>
</dbReference>
<dbReference type="PROSITE" id="PS51459">
    <property type="entry name" value="FIDO"/>
    <property type="match status" value="1"/>
</dbReference>
<evidence type="ECO:0000313" key="3">
    <source>
        <dbReference type="Proteomes" id="UP000599391"/>
    </source>
</evidence>
<dbReference type="Proteomes" id="UP000599391">
    <property type="component" value="Unassembled WGS sequence"/>
</dbReference>
<comment type="caution">
    <text evidence="2">The sequence shown here is derived from an EMBL/GenBank/DDBJ whole genome shotgun (WGS) entry which is preliminary data.</text>
</comment>
<dbReference type="SUPFAM" id="SSF140931">
    <property type="entry name" value="Fic-like"/>
    <property type="match status" value="1"/>
</dbReference>
<dbReference type="RefSeq" id="WP_214439582.1">
    <property type="nucleotide sequence ID" value="NZ_JAECZB010000028.1"/>
</dbReference>
<dbReference type="InterPro" id="IPR036597">
    <property type="entry name" value="Fido-like_dom_sf"/>
</dbReference>
<dbReference type="GO" id="GO:0016301">
    <property type="term" value="F:kinase activity"/>
    <property type="evidence" value="ECO:0007669"/>
    <property type="project" value="InterPro"/>
</dbReference>
<accession>A0A8J7L0S1</accession>
<dbReference type="Pfam" id="PF02661">
    <property type="entry name" value="Fic"/>
    <property type="match status" value="1"/>
</dbReference>
<dbReference type="InterPro" id="IPR053737">
    <property type="entry name" value="Type_II_TA_Toxin"/>
</dbReference>
<evidence type="ECO:0000313" key="2">
    <source>
        <dbReference type="EMBL" id="MBH8553295.1"/>
    </source>
</evidence>
<dbReference type="PANTHER" id="PTHR39426:SF1">
    <property type="entry name" value="HOMOLOGY TO DEATH-ON-CURING PROTEIN OF PHAGE P1"/>
    <property type="match status" value="1"/>
</dbReference>
<dbReference type="InterPro" id="IPR006440">
    <property type="entry name" value="Doc"/>
</dbReference>
<dbReference type="PIRSF" id="PIRSF018297">
    <property type="entry name" value="Doc"/>
    <property type="match status" value="1"/>
</dbReference>
<gene>
    <name evidence="2" type="ORF">I8751_13110</name>
</gene>
<organism evidence="2 3">
    <name type="scientific">Atlanticothrix silvestris CENA357</name>
    <dbReference type="NCBI Taxonomy" id="1725252"/>
    <lineage>
        <taxon>Bacteria</taxon>
        <taxon>Bacillati</taxon>
        <taxon>Cyanobacteriota</taxon>
        <taxon>Cyanophyceae</taxon>
        <taxon>Nostocales</taxon>
        <taxon>Nodulariaceae</taxon>
        <taxon>Atlanticothrix</taxon>
        <taxon>Atlanticothrix silvestris</taxon>
    </lineage>
</organism>
<dbReference type="AlphaFoldDB" id="A0A8J7L0S1"/>
<dbReference type="PANTHER" id="PTHR39426">
    <property type="entry name" value="HOMOLOGY TO DEATH-ON-CURING PROTEIN OF PHAGE P1"/>
    <property type="match status" value="1"/>
</dbReference>
<dbReference type="EMBL" id="JAECZB010000028">
    <property type="protein sequence ID" value="MBH8553295.1"/>
    <property type="molecule type" value="Genomic_DNA"/>
</dbReference>
<proteinExistence type="predicted"/>
<name>A0A8J7L0S1_9CYAN</name>
<keyword evidence="3" id="KW-1185">Reference proteome</keyword>
<protein>
    <submittedName>
        <fullName evidence="2">Type II toxin-antitoxin system death-on-curing family toxin</fullName>
    </submittedName>
</protein>
<dbReference type="NCBIfam" id="TIGR01550">
    <property type="entry name" value="DOC_P1"/>
    <property type="match status" value="1"/>
</dbReference>
<reference evidence="2 3" key="1">
    <citation type="journal article" date="2021" name="Int. J. Syst. Evol. Microbiol.">
        <title>Amazonocrinis nigriterrae gen. nov., sp. nov., Atlanticothrix silvestris gen. nov., sp. nov. and Dendronalium phyllosphericum gen. nov., sp. nov., nostocacean cyanobacteria from Brazilian environments.</title>
        <authorList>
            <person name="Alvarenga D.O."/>
            <person name="Andreote A.P.D."/>
            <person name="Branco L.H.Z."/>
            <person name="Delbaje E."/>
            <person name="Cruz R.B."/>
            <person name="Varani A.M."/>
            <person name="Fiore M.F."/>
        </authorList>
    </citation>
    <scope>NUCLEOTIDE SEQUENCE [LARGE SCALE GENOMIC DNA]</scope>
    <source>
        <strain evidence="2 3">CENA357</strain>
    </source>
</reference>
<dbReference type="Gene3D" id="1.20.120.1870">
    <property type="entry name" value="Fic/DOC protein, Fido domain"/>
    <property type="match status" value="1"/>
</dbReference>